<dbReference type="EMBL" id="LNQP01000012">
    <property type="protein sequence ID" value="KSU88987.1"/>
    <property type="molecule type" value="Genomic_DNA"/>
</dbReference>
<dbReference type="GO" id="GO:0019521">
    <property type="term" value="P:D-gluconate metabolic process"/>
    <property type="evidence" value="ECO:0007669"/>
    <property type="project" value="InterPro"/>
</dbReference>
<dbReference type="Gene3D" id="3.30.420.40">
    <property type="match status" value="2"/>
</dbReference>
<keyword evidence="3 4" id="KW-0418">Kinase</keyword>
<dbReference type="RefSeq" id="WP_025908303.1">
    <property type="nucleotide sequence ID" value="NZ_KQ758632.1"/>
</dbReference>
<name>A0A0V8JPK4_9BACI</name>
<evidence type="ECO:0000256" key="3">
    <source>
        <dbReference type="ARBA" id="ARBA00022777"/>
    </source>
</evidence>
<dbReference type="InterPro" id="IPR018483">
    <property type="entry name" value="Carb_kinase_FGGY_CS"/>
</dbReference>
<comment type="similarity">
    <text evidence="1 4">Belongs to the FGGY kinase family.</text>
</comment>
<feature type="domain" description="Carbohydrate kinase FGGY N-terminal" evidence="5">
    <location>
        <begin position="1"/>
        <end position="242"/>
    </location>
</feature>
<dbReference type="InterPro" id="IPR006002">
    <property type="entry name" value="Gluconate_kinase"/>
</dbReference>
<dbReference type="InterPro" id="IPR043129">
    <property type="entry name" value="ATPase_NBD"/>
</dbReference>
<dbReference type="CDD" id="cd07770">
    <property type="entry name" value="ASKHA_NBD_FGGY_GntK"/>
    <property type="match status" value="1"/>
</dbReference>
<dbReference type="InterPro" id="IPR018485">
    <property type="entry name" value="FGGY_C"/>
</dbReference>
<evidence type="ECO:0000259" key="5">
    <source>
        <dbReference type="Pfam" id="PF00370"/>
    </source>
</evidence>
<dbReference type="PANTHER" id="PTHR43095:SF2">
    <property type="entry name" value="GLUCONOKINASE"/>
    <property type="match status" value="1"/>
</dbReference>
<proteinExistence type="inferred from homology"/>
<keyword evidence="8" id="KW-1185">Reference proteome</keyword>
<evidence type="ECO:0000313" key="8">
    <source>
        <dbReference type="Proteomes" id="UP000053681"/>
    </source>
</evidence>
<comment type="caution">
    <text evidence="7">The sequence shown here is derived from an EMBL/GenBank/DDBJ whole genome shotgun (WGS) entry which is preliminary data.</text>
</comment>
<dbReference type="GO" id="GO:0046316">
    <property type="term" value="F:gluconokinase activity"/>
    <property type="evidence" value="ECO:0007669"/>
    <property type="project" value="InterPro"/>
</dbReference>
<protein>
    <submittedName>
        <fullName evidence="7">Gluconokinase</fullName>
    </submittedName>
</protein>
<evidence type="ECO:0000256" key="2">
    <source>
        <dbReference type="ARBA" id="ARBA00022679"/>
    </source>
</evidence>
<dbReference type="Pfam" id="PF00370">
    <property type="entry name" value="FGGY_N"/>
    <property type="match status" value="1"/>
</dbReference>
<dbReference type="AlphaFoldDB" id="A0A0V8JPK4"/>
<feature type="domain" description="Carbohydrate kinase FGGY C-terminal" evidence="6">
    <location>
        <begin position="252"/>
        <end position="446"/>
    </location>
</feature>
<evidence type="ECO:0000313" key="7">
    <source>
        <dbReference type="EMBL" id="KSU88987.1"/>
    </source>
</evidence>
<dbReference type="InterPro" id="IPR050406">
    <property type="entry name" value="FGGY_Carb_Kinase"/>
</dbReference>
<reference evidence="7 8" key="1">
    <citation type="submission" date="2015-11" db="EMBL/GenBank/DDBJ databases">
        <title>Bacillus caseinolyticus sp nov.</title>
        <authorList>
            <person name="Dastager S.G."/>
            <person name="Mawlankar R."/>
        </authorList>
    </citation>
    <scope>NUCLEOTIDE SEQUENCE [LARGE SCALE GENOMIC DNA]</scope>
    <source>
        <strain evidence="7 8">SGD-V-76</strain>
    </source>
</reference>
<sequence length="516" mass="56834">MIGVDIGTTTTKSVLFTADGKVKESHHVGYPLHTPDALTAEQKPDEIFAAVLSTIKKVVAKGKVNKEDLKVVSFSSAMHSLIAVDESGEPLTNCITWADKRAATYADKLCNQRMELYKRTGMPLHPMSPLVKIKWLKHEHPEIFEKTAKFISIKEYIFHKLFDEYIVDYSIASATGMLNLETKQWDEVALTNAEISPLQLSTIVPATHVSKGIKSELAHTLKINEDTPFVIGASDGVLSNLGLDAIDQGEIAITIGTSGAVRAVTKEPVLDKEGRTFCYAFTDDLWVVGGPINNGGMILRWAKDELAKSEAAVAERLDVNVYDLLTKMADTIPPGAGGLIFHPYLSGERAPLWDADARGSFTGLSLHHGKEHMIRAVLEGIMYNLYTVLEPLEELIGPAREIKASGGFARSEVWKQMMADIFNAEVRIPESFESSCLGAAVLGLYAIDEVESVNVVEKMVGKTTHLKPIPENVEVYKKILPVYRDIMNSMKPHYAKLAELQHGEESNPYSKNKNDA</sequence>
<dbReference type="PANTHER" id="PTHR43095">
    <property type="entry name" value="SUGAR KINASE"/>
    <property type="match status" value="1"/>
</dbReference>
<dbReference type="NCBIfam" id="TIGR01314">
    <property type="entry name" value="gntK_FGGY"/>
    <property type="match status" value="1"/>
</dbReference>
<gene>
    <name evidence="7" type="ORF">AS180_04825</name>
</gene>
<evidence type="ECO:0000256" key="1">
    <source>
        <dbReference type="ARBA" id="ARBA00009156"/>
    </source>
</evidence>
<keyword evidence="2 4" id="KW-0808">Transferase</keyword>
<dbReference type="Pfam" id="PF02782">
    <property type="entry name" value="FGGY_C"/>
    <property type="match status" value="1"/>
</dbReference>
<organism evidence="7 8">
    <name type="scientific">Priestia veravalensis</name>
    <dbReference type="NCBI Taxonomy" id="1414648"/>
    <lineage>
        <taxon>Bacteria</taxon>
        <taxon>Bacillati</taxon>
        <taxon>Bacillota</taxon>
        <taxon>Bacilli</taxon>
        <taxon>Bacillales</taxon>
        <taxon>Bacillaceae</taxon>
        <taxon>Priestia</taxon>
    </lineage>
</organism>
<evidence type="ECO:0000259" key="6">
    <source>
        <dbReference type="Pfam" id="PF02782"/>
    </source>
</evidence>
<dbReference type="PIRSF" id="PIRSF000538">
    <property type="entry name" value="GlpK"/>
    <property type="match status" value="1"/>
</dbReference>
<evidence type="ECO:0000256" key="4">
    <source>
        <dbReference type="RuleBase" id="RU003733"/>
    </source>
</evidence>
<dbReference type="InterPro" id="IPR000577">
    <property type="entry name" value="Carb_kinase_FGGY"/>
</dbReference>
<accession>A0A0V8JPK4</accession>
<dbReference type="SUPFAM" id="SSF53067">
    <property type="entry name" value="Actin-like ATPase domain"/>
    <property type="match status" value="2"/>
</dbReference>
<dbReference type="InterPro" id="IPR018484">
    <property type="entry name" value="FGGY_N"/>
</dbReference>
<dbReference type="PROSITE" id="PS00445">
    <property type="entry name" value="FGGY_KINASES_2"/>
    <property type="match status" value="1"/>
</dbReference>
<dbReference type="Proteomes" id="UP000053681">
    <property type="component" value="Unassembled WGS sequence"/>
</dbReference>